<organism evidence="3 4">
    <name type="scientific">Terriglobus roseus</name>
    <dbReference type="NCBI Taxonomy" id="392734"/>
    <lineage>
        <taxon>Bacteria</taxon>
        <taxon>Pseudomonadati</taxon>
        <taxon>Acidobacteriota</taxon>
        <taxon>Terriglobia</taxon>
        <taxon>Terriglobales</taxon>
        <taxon>Acidobacteriaceae</taxon>
        <taxon>Terriglobus</taxon>
    </lineage>
</organism>
<feature type="region of interest" description="Disordered" evidence="1">
    <location>
        <begin position="23"/>
        <end position="51"/>
    </location>
</feature>
<feature type="compositionally biased region" description="Polar residues" evidence="1">
    <location>
        <begin position="26"/>
        <end position="50"/>
    </location>
</feature>
<accession>A0A1G7NJ76</accession>
<dbReference type="Proteomes" id="UP000182427">
    <property type="component" value="Chromosome I"/>
</dbReference>
<feature type="chain" id="PRO_5009242125" evidence="2">
    <location>
        <begin position="22"/>
        <end position="251"/>
    </location>
</feature>
<evidence type="ECO:0000256" key="1">
    <source>
        <dbReference type="SAM" id="MobiDB-lite"/>
    </source>
</evidence>
<protein>
    <submittedName>
        <fullName evidence="3">Gluconate 2-dehydrogenase subunit 3</fullName>
    </submittedName>
</protein>
<reference evidence="3 4" key="1">
    <citation type="submission" date="2016-10" db="EMBL/GenBank/DDBJ databases">
        <authorList>
            <person name="de Groot N.N."/>
        </authorList>
    </citation>
    <scope>NUCLEOTIDE SEQUENCE [LARGE SCALE GENOMIC DNA]</scope>
    <source>
        <strain evidence="3 4">GAS232</strain>
    </source>
</reference>
<evidence type="ECO:0000256" key="2">
    <source>
        <dbReference type="SAM" id="SignalP"/>
    </source>
</evidence>
<dbReference type="EMBL" id="LT629690">
    <property type="protein sequence ID" value="SDF74016.1"/>
    <property type="molecule type" value="Genomic_DNA"/>
</dbReference>
<keyword evidence="4" id="KW-1185">Reference proteome</keyword>
<evidence type="ECO:0000313" key="4">
    <source>
        <dbReference type="Proteomes" id="UP000182427"/>
    </source>
</evidence>
<dbReference type="RefSeq" id="WP_083345993.1">
    <property type="nucleotide sequence ID" value="NZ_LT629690.1"/>
</dbReference>
<sequence length="251" mass="26852">MKRREFVKGLAVTAAATTALAQQKASPNAATPVPNTSTITQGEQAVAPNNASARTAQARQRQMASFKTPNIPVSQPDIVAVTDVRYFTPARYATLTRFADLLVPASQGYPGAVQANAPEFLDFLIGASPADRQAMYNDGLDRLNADCMKKSGVSFAKATAAQADAAVRPYLKGWINDHPPMEKHENFIALAHRDIRQATMNSVAWAQAAEVSGERVSVGLYVHPLDPGIETWVTRSGAPKASAPLTKQAHS</sequence>
<dbReference type="OrthoDB" id="116360at2"/>
<dbReference type="InterPro" id="IPR027056">
    <property type="entry name" value="Gluconate_2DH_su3"/>
</dbReference>
<gene>
    <name evidence="3" type="ORF">SAMN05444167_3163</name>
</gene>
<evidence type="ECO:0000313" key="3">
    <source>
        <dbReference type="EMBL" id="SDF74016.1"/>
    </source>
</evidence>
<dbReference type="Pfam" id="PF13618">
    <property type="entry name" value="Gluconate_2-dh3"/>
    <property type="match status" value="1"/>
</dbReference>
<dbReference type="AlphaFoldDB" id="A0A1G7NJ76"/>
<feature type="signal peptide" evidence="2">
    <location>
        <begin position="1"/>
        <end position="21"/>
    </location>
</feature>
<proteinExistence type="predicted"/>
<keyword evidence="2" id="KW-0732">Signal</keyword>
<name>A0A1G7NJ76_9BACT</name>